<dbReference type="InterPro" id="IPR052538">
    <property type="entry name" value="Flavonoid_dioxygenase-like"/>
</dbReference>
<dbReference type="Proteomes" id="UP000726105">
    <property type="component" value="Unassembled WGS sequence"/>
</dbReference>
<dbReference type="EMBL" id="JADJIB010000008">
    <property type="protein sequence ID" value="MBK7274529.1"/>
    <property type="molecule type" value="Genomic_DNA"/>
</dbReference>
<organism evidence="2 3">
    <name type="scientific">Candidatus Phosphoribacter hodrii</name>
    <dbReference type="NCBI Taxonomy" id="2953743"/>
    <lineage>
        <taxon>Bacteria</taxon>
        <taxon>Bacillati</taxon>
        <taxon>Actinomycetota</taxon>
        <taxon>Actinomycetes</taxon>
        <taxon>Micrococcales</taxon>
        <taxon>Dermatophilaceae</taxon>
        <taxon>Candidatus Phosphoribacter</taxon>
    </lineage>
</organism>
<dbReference type="PANTHER" id="PTHR43346">
    <property type="entry name" value="LIGAND BINDING DOMAIN PROTEIN, PUTATIVE (AFU_ORTHOLOGUE AFUA_6G14370)-RELATED"/>
    <property type="match status" value="1"/>
</dbReference>
<evidence type="ECO:0000313" key="2">
    <source>
        <dbReference type="EMBL" id="MBK7274529.1"/>
    </source>
</evidence>
<dbReference type="AlphaFoldDB" id="A0A935ILW6"/>
<dbReference type="Pfam" id="PF07883">
    <property type="entry name" value="Cupin_2"/>
    <property type="match status" value="1"/>
</dbReference>
<gene>
    <name evidence="2" type="ORF">IPI13_15695</name>
</gene>
<dbReference type="PANTHER" id="PTHR43346:SF1">
    <property type="entry name" value="QUERCETIN 2,3-DIOXYGENASE-RELATED"/>
    <property type="match status" value="1"/>
</dbReference>
<dbReference type="CDD" id="cd02223">
    <property type="entry name" value="cupin_Bh2720-like"/>
    <property type="match status" value="1"/>
</dbReference>
<dbReference type="InterPro" id="IPR011051">
    <property type="entry name" value="RmlC_Cupin_sf"/>
</dbReference>
<feature type="domain" description="Cupin type-2" evidence="1">
    <location>
        <begin position="32"/>
        <end position="107"/>
    </location>
</feature>
<comment type="caution">
    <text evidence="2">The sequence shown here is derived from an EMBL/GenBank/DDBJ whole genome shotgun (WGS) entry which is preliminary data.</text>
</comment>
<proteinExistence type="predicted"/>
<reference evidence="2 3" key="1">
    <citation type="submission" date="2020-10" db="EMBL/GenBank/DDBJ databases">
        <title>Connecting structure to function with the recovery of over 1000 high-quality activated sludge metagenome-assembled genomes encoding full-length rRNA genes using long-read sequencing.</title>
        <authorList>
            <person name="Singleton C.M."/>
            <person name="Petriglieri F."/>
            <person name="Kristensen J.M."/>
            <person name="Kirkegaard R.H."/>
            <person name="Michaelsen T.Y."/>
            <person name="Andersen M.H."/>
            <person name="Karst S.M."/>
            <person name="Dueholm M.S."/>
            <person name="Nielsen P.H."/>
            <person name="Albertsen M."/>
        </authorList>
    </citation>
    <scope>NUCLEOTIDE SEQUENCE [LARGE SCALE GENOMIC DNA]</scope>
    <source>
        <strain evidence="2">Ega_18-Q3-R5-49_MAXAC.001</strain>
    </source>
</reference>
<name>A0A935ILW6_9MICO</name>
<dbReference type="SUPFAM" id="SSF51182">
    <property type="entry name" value="RmlC-like cupins"/>
    <property type="match status" value="1"/>
</dbReference>
<dbReference type="InterPro" id="IPR014710">
    <property type="entry name" value="RmlC-like_jellyroll"/>
</dbReference>
<evidence type="ECO:0000313" key="3">
    <source>
        <dbReference type="Proteomes" id="UP000726105"/>
    </source>
</evidence>
<sequence>MSGWTGNIERATLDNDTFRTVVATGAHLQLVVMSLAPGEEIGLEVHHDRDQFLRVEEGAAMVTLGPDDEVIEKTIALGEDWACIIPAGRWHNVINCGHGPLKLYSIYSPPEHLDGTVHATKADADADEHEL</sequence>
<dbReference type="Gene3D" id="2.60.120.10">
    <property type="entry name" value="Jelly Rolls"/>
    <property type="match status" value="1"/>
</dbReference>
<dbReference type="InterPro" id="IPR013096">
    <property type="entry name" value="Cupin_2"/>
</dbReference>
<protein>
    <submittedName>
        <fullName evidence="2">Cupin domain-containing protein</fullName>
    </submittedName>
</protein>
<evidence type="ECO:0000259" key="1">
    <source>
        <dbReference type="Pfam" id="PF07883"/>
    </source>
</evidence>
<accession>A0A935ILW6</accession>